<dbReference type="Gene3D" id="3.40.1000.10">
    <property type="entry name" value="Mog1/PsbP, alpha/beta/alpha sandwich"/>
    <property type="match status" value="1"/>
</dbReference>
<dbReference type="AlphaFoldDB" id="A0A7V8NX05"/>
<sequence>MTGNLYTNYTHGFRMYKAPSWNLIEEARSALPDAIVAMGTTDESTLMVVGEEKTKDSLDAAASVVEKRLQGVYVNYRRLSQKKMVVGGMPAMEFQYRGKADEHDWSGRLVVISRGKDVLTVLAMTYADSDLIQIQENVIARSISSLDFNVH</sequence>
<proteinExistence type="predicted"/>
<evidence type="ECO:0000313" key="1">
    <source>
        <dbReference type="EMBL" id="MBA0089064.1"/>
    </source>
</evidence>
<dbReference type="EMBL" id="JACDQQ010002816">
    <property type="protein sequence ID" value="MBA0089064.1"/>
    <property type="molecule type" value="Genomic_DNA"/>
</dbReference>
<accession>A0A7V8NX05</accession>
<reference evidence="1" key="1">
    <citation type="submission" date="2020-06" db="EMBL/GenBank/DDBJ databases">
        <title>Legume-microbial interactions unlock mineral nutrients during tropical forest succession.</title>
        <authorList>
            <person name="Epihov D.Z."/>
        </authorList>
    </citation>
    <scope>NUCLEOTIDE SEQUENCE [LARGE SCALE GENOMIC DNA]</scope>
    <source>
        <strain evidence="1">Pan2503</strain>
    </source>
</reference>
<keyword evidence="2" id="KW-1185">Reference proteome</keyword>
<evidence type="ECO:0008006" key="3">
    <source>
        <dbReference type="Google" id="ProtNLM"/>
    </source>
</evidence>
<evidence type="ECO:0000313" key="2">
    <source>
        <dbReference type="Proteomes" id="UP000567293"/>
    </source>
</evidence>
<comment type="caution">
    <text evidence="1">The sequence shown here is derived from an EMBL/GenBank/DDBJ whole genome shotgun (WGS) entry which is preliminary data.</text>
</comment>
<protein>
    <recommendedName>
        <fullName evidence="3">DUF1795 domain-containing protein</fullName>
    </recommendedName>
</protein>
<name>A0A7V8NX05_9BACT</name>
<organism evidence="1 2">
    <name type="scientific">Candidatus Acidiferrum panamense</name>
    <dbReference type="NCBI Taxonomy" id="2741543"/>
    <lineage>
        <taxon>Bacteria</taxon>
        <taxon>Pseudomonadati</taxon>
        <taxon>Acidobacteriota</taxon>
        <taxon>Terriglobia</taxon>
        <taxon>Candidatus Acidiferrales</taxon>
        <taxon>Candidatus Acidiferrum</taxon>
    </lineage>
</organism>
<gene>
    <name evidence="1" type="ORF">HRJ53_29080</name>
</gene>
<dbReference type="Proteomes" id="UP000567293">
    <property type="component" value="Unassembled WGS sequence"/>
</dbReference>